<sequence>MTKPVATTVAETRVRPWALAAYAAIGWALFTLTILHVVSSYDPMLDTLSRYAFTDHGVGMLEASLVSLAIGVVAVRGALHVAGVPLSRSTSVLFTATAAGLVAAALFPASFSPDIHPLVGRVHQLGSAVAFLSLPIIGLALLDGLRGHPALAEVRTALVCVLSLSWNGLALFGVSYFMDVFPVGLTQRLVLLVDFALLATFLALALRAARARRTSVR</sequence>
<feature type="transmembrane region" description="Helical" evidence="1">
    <location>
        <begin position="189"/>
        <end position="209"/>
    </location>
</feature>
<protein>
    <submittedName>
        <fullName evidence="2">Uncharacterized protein DUF998</fullName>
    </submittedName>
</protein>
<dbReference type="AlphaFoldDB" id="A0A2T0LQ79"/>
<proteinExistence type="predicted"/>
<gene>
    <name evidence="2" type="ORF">B0I33_109144</name>
</gene>
<evidence type="ECO:0000313" key="2">
    <source>
        <dbReference type="EMBL" id="PRX45481.1"/>
    </source>
</evidence>
<feature type="transmembrane region" description="Helical" evidence="1">
    <location>
        <begin position="58"/>
        <end position="79"/>
    </location>
</feature>
<comment type="caution">
    <text evidence="2">The sequence shown here is derived from an EMBL/GenBank/DDBJ whole genome shotgun (WGS) entry which is preliminary data.</text>
</comment>
<reference evidence="2 3" key="1">
    <citation type="submission" date="2018-03" db="EMBL/GenBank/DDBJ databases">
        <title>Genomic Encyclopedia of Type Strains, Phase III (KMG-III): the genomes of soil and plant-associated and newly described type strains.</title>
        <authorList>
            <person name="Whitman W."/>
        </authorList>
    </citation>
    <scope>NUCLEOTIDE SEQUENCE [LARGE SCALE GENOMIC DNA]</scope>
    <source>
        <strain evidence="2 3">CGMCC 4.7125</strain>
    </source>
</reference>
<dbReference type="InterPro" id="IPR009339">
    <property type="entry name" value="DUF998"/>
</dbReference>
<dbReference type="OrthoDB" id="3614409at2"/>
<evidence type="ECO:0000256" key="1">
    <source>
        <dbReference type="SAM" id="Phobius"/>
    </source>
</evidence>
<feature type="transmembrane region" description="Helical" evidence="1">
    <location>
        <begin position="123"/>
        <end position="142"/>
    </location>
</feature>
<keyword evidence="1" id="KW-0812">Transmembrane</keyword>
<keyword evidence="3" id="KW-1185">Reference proteome</keyword>
<feature type="transmembrane region" description="Helical" evidence="1">
    <location>
        <begin position="154"/>
        <end position="177"/>
    </location>
</feature>
<evidence type="ECO:0000313" key="3">
    <source>
        <dbReference type="Proteomes" id="UP000238362"/>
    </source>
</evidence>
<dbReference type="EMBL" id="PVNH01000009">
    <property type="protein sequence ID" value="PRX45481.1"/>
    <property type="molecule type" value="Genomic_DNA"/>
</dbReference>
<feature type="transmembrane region" description="Helical" evidence="1">
    <location>
        <begin position="91"/>
        <end position="111"/>
    </location>
</feature>
<keyword evidence="1" id="KW-1133">Transmembrane helix</keyword>
<name>A0A2T0LQ79_9PSEU</name>
<dbReference type="Pfam" id="PF06197">
    <property type="entry name" value="DUF998"/>
    <property type="match status" value="1"/>
</dbReference>
<feature type="transmembrane region" description="Helical" evidence="1">
    <location>
        <begin position="17"/>
        <end position="38"/>
    </location>
</feature>
<dbReference type="RefSeq" id="WP_106180683.1">
    <property type="nucleotide sequence ID" value="NZ_PVNH01000009.1"/>
</dbReference>
<accession>A0A2T0LQ79</accession>
<dbReference type="Proteomes" id="UP000238362">
    <property type="component" value="Unassembled WGS sequence"/>
</dbReference>
<organism evidence="2 3">
    <name type="scientific">Prauserella shujinwangii</name>
    <dbReference type="NCBI Taxonomy" id="1453103"/>
    <lineage>
        <taxon>Bacteria</taxon>
        <taxon>Bacillati</taxon>
        <taxon>Actinomycetota</taxon>
        <taxon>Actinomycetes</taxon>
        <taxon>Pseudonocardiales</taxon>
        <taxon>Pseudonocardiaceae</taxon>
        <taxon>Prauserella</taxon>
    </lineage>
</organism>
<keyword evidence="1" id="KW-0472">Membrane</keyword>